<feature type="compositionally biased region" description="Polar residues" evidence="1">
    <location>
        <begin position="102"/>
        <end position="113"/>
    </location>
</feature>
<sequence length="113" mass="12750">MRSRCDYLKSRYFAWCQLKSKTKNHYDPATNSFDFTDEEWEQHAKGNKIIDTLKTTPLSYPDLCTHLYDGTAAAGLSGWGPSSKRSRAIDLNDDIDNLGTEEVQSNTANPNAE</sequence>
<name>A0A175YB06_DAUCS</name>
<proteinExistence type="predicted"/>
<accession>A0A175YB06</accession>
<dbReference type="EMBL" id="CP093344">
    <property type="protein sequence ID" value="WOG86046.1"/>
    <property type="molecule type" value="Genomic_DNA"/>
</dbReference>
<dbReference type="PANTHER" id="PTHR31704">
    <property type="entry name" value="MYB/SANT-LIKE DNA-BINDING DOMAIN PROTEIN-RELATED"/>
    <property type="match status" value="1"/>
</dbReference>
<keyword evidence="3" id="KW-1185">Reference proteome</keyword>
<evidence type="ECO:0000313" key="2">
    <source>
        <dbReference type="EMBL" id="WOG86046.1"/>
    </source>
</evidence>
<evidence type="ECO:0000256" key="1">
    <source>
        <dbReference type="SAM" id="MobiDB-lite"/>
    </source>
</evidence>
<dbReference type="AlphaFoldDB" id="A0A175YB06"/>
<reference evidence="2" key="2">
    <citation type="submission" date="2022-03" db="EMBL/GenBank/DDBJ databases">
        <title>Draft title - Genomic analysis of global carrot germplasm unveils the trajectory of domestication and the origin of high carotenoid orange carrot.</title>
        <authorList>
            <person name="Iorizzo M."/>
            <person name="Ellison S."/>
            <person name="Senalik D."/>
            <person name="Macko-Podgorni A."/>
            <person name="Grzebelus D."/>
            <person name="Bostan H."/>
            <person name="Rolling W."/>
            <person name="Curaba J."/>
            <person name="Simon P."/>
        </authorList>
    </citation>
    <scope>NUCLEOTIDE SEQUENCE</scope>
    <source>
        <tissue evidence="2">Leaf</tissue>
    </source>
</reference>
<organism evidence="2 3">
    <name type="scientific">Daucus carota subsp. sativus</name>
    <name type="common">Carrot</name>
    <dbReference type="NCBI Taxonomy" id="79200"/>
    <lineage>
        <taxon>Eukaryota</taxon>
        <taxon>Viridiplantae</taxon>
        <taxon>Streptophyta</taxon>
        <taxon>Embryophyta</taxon>
        <taxon>Tracheophyta</taxon>
        <taxon>Spermatophyta</taxon>
        <taxon>Magnoliopsida</taxon>
        <taxon>eudicotyledons</taxon>
        <taxon>Gunneridae</taxon>
        <taxon>Pentapetalae</taxon>
        <taxon>asterids</taxon>
        <taxon>campanulids</taxon>
        <taxon>Apiales</taxon>
        <taxon>Apiaceae</taxon>
        <taxon>Apioideae</taxon>
        <taxon>Scandiceae</taxon>
        <taxon>Daucinae</taxon>
        <taxon>Daucus</taxon>
        <taxon>Daucus sect. Daucus</taxon>
    </lineage>
</organism>
<dbReference type="Proteomes" id="UP000077755">
    <property type="component" value="Chromosome 2"/>
</dbReference>
<gene>
    <name evidence="2" type="ORF">DCAR_0205242</name>
</gene>
<protein>
    <submittedName>
        <fullName evidence="2">Uncharacterized protein</fullName>
    </submittedName>
</protein>
<evidence type="ECO:0000313" key="3">
    <source>
        <dbReference type="Proteomes" id="UP000077755"/>
    </source>
</evidence>
<reference evidence="2" key="1">
    <citation type="journal article" date="2016" name="Nat. Genet.">
        <title>A high-quality carrot genome assembly provides new insights into carotenoid accumulation and asterid genome evolution.</title>
        <authorList>
            <person name="Iorizzo M."/>
            <person name="Ellison S."/>
            <person name="Senalik D."/>
            <person name="Zeng P."/>
            <person name="Satapoomin P."/>
            <person name="Huang J."/>
            <person name="Bowman M."/>
            <person name="Iovene M."/>
            <person name="Sanseverino W."/>
            <person name="Cavagnaro P."/>
            <person name="Yildiz M."/>
            <person name="Macko-Podgorni A."/>
            <person name="Moranska E."/>
            <person name="Grzebelus E."/>
            <person name="Grzebelus D."/>
            <person name="Ashrafi H."/>
            <person name="Zheng Z."/>
            <person name="Cheng S."/>
            <person name="Spooner D."/>
            <person name="Van Deynze A."/>
            <person name="Simon P."/>
        </authorList>
    </citation>
    <scope>NUCLEOTIDE SEQUENCE</scope>
    <source>
        <tissue evidence="2">Leaf</tissue>
    </source>
</reference>
<dbReference type="Gramene" id="KZM80685">
    <property type="protein sequence ID" value="KZM80685"/>
    <property type="gene ID" value="DCAR_031736"/>
</dbReference>
<dbReference type="PANTHER" id="PTHR31704:SF48">
    <property type="entry name" value="L10-INTERACTING MYB DOMAIN-CONTAINING PROTEIN-LIKE"/>
    <property type="match status" value="1"/>
</dbReference>
<feature type="region of interest" description="Disordered" evidence="1">
    <location>
        <begin position="90"/>
        <end position="113"/>
    </location>
</feature>